<protein>
    <submittedName>
        <fullName evidence="1">DNA-binding FadR family transcriptional regulator</fullName>
    </submittedName>
</protein>
<name>A0A931GMV6_9ACTN</name>
<dbReference type="Gene3D" id="1.10.10.10">
    <property type="entry name" value="Winged helix-like DNA-binding domain superfamily/Winged helix DNA-binding domain"/>
    <property type="match status" value="1"/>
</dbReference>
<keyword evidence="2" id="KW-1185">Reference proteome</keyword>
<organism evidence="1 2">
    <name type="scientific">Actinomadura viridis</name>
    <dbReference type="NCBI Taxonomy" id="58110"/>
    <lineage>
        <taxon>Bacteria</taxon>
        <taxon>Bacillati</taxon>
        <taxon>Actinomycetota</taxon>
        <taxon>Actinomycetes</taxon>
        <taxon>Streptosporangiales</taxon>
        <taxon>Thermomonosporaceae</taxon>
        <taxon>Actinomadura</taxon>
    </lineage>
</organism>
<dbReference type="AlphaFoldDB" id="A0A931GMV6"/>
<sequence length="113" mass="12318">MRQLAAEGLIVSRQGSGSFICPRDRAENGSHPITVDQGAARAFKAAMDSLDQVHGQAVSAIWTMRERQQASECSAELIAKLRELAEVAANLQNEAVTRIVEREETPHAKGDDF</sequence>
<evidence type="ECO:0000313" key="1">
    <source>
        <dbReference type="EMBL" id="MBG6092360.1"/>
    </source>
</evidence>
<dbReference type="GO" id="GO:0003677">
    <property type="term" value="F:DNA binding"/>
    <property type="evidence" value="ECO:0007669"/>
    <property type="project" value="UniProtKB-KW"/>
</dbReference>
<dbReference type="EMBL" id="JADOUA010000001">
    <property type="protein sequence ID" value="MBG6092360.1"/>
    <property type="molecule type" value="Genomic_DNA"/>
</dbReference>
<accession>A0A931GMV6</accession>
<comment type="caution">
    <text evidence="1">The sequence shown here is derived from an EMBL/GenBank/DDBJ whole genome shotgun (WGS) entry which is preliminary data.</text>
</comment>
<dbReference type="Proteomes" id="UP000614047">
    <property type="component" value="Unassembled WGS sequence"/>
</dbReference>
<reference evidence="1" key="1">
    <citation type="submission" date="2020-11" db="EMBL/GenBank/DDBJ databases">
        <title>Sequencing the genomes of 1000 actinobacteria strains.</title>
        <authorList>
            <person name="Klenk H.-P."/>
        </authorList>
    </citation>
    <scope>NUCLEOTIDE SEQUENCE</scope>
    <source>
        <strain evidence="1">DSM 43175</strain>
    </source>
</reference>
<dbReference type="InterPro" id="IPR036388">
    <property type="entry name" value="WH-like_DNA-bd_sf"/>
</dbReference>
<evidence type="ECO:0000313" key="2">
    <source>
        <dbReference type="Proteomes" id="UP000614047"/>
    </source>
</evidence>
<proteinExistence type="predicted"/>
<gene>
    <name evidence="1" type="ORF">IW256_006473</name>
</gene>
<keyword evidence="1" id="KW-0238">DNA-binding</keyword>